<dbReference type="InterPro" id="IPR052353">
    <property type="entry name" value="Benzoxazolinone_Detox_Enz"/>
</dbReference>
<organism evidence="2 3">
    <name type="scientific">Halopolyspora algeriensis</name>
    <dbReference type="NCBI Taxonomy" id="1500506"/>
    <lineage>
        <taxon>Bacteria</taxon>
        <taxon>Bacillati</taxon>
        <taxon>Actinomycetota</taxon>
        <taxon>Actinomycetes</taxon>
        <taxon>Actinomycetes incertae sedis</taxon>
        <taxon>Halopolyspora</taxon>
    </lineage>
</organism>
<sequence>MAVGYVESVNIAKVRTGDWTGRVGRTGIDKRPVDGPLVLDGAGVDGETGSGVRGDTVADTDHHGGGYQALYAFDVEDLRFWSAELGRELVPGNAGENLTLSGCDSSEAVIGQRWRIGTAVLRVTGPRIPCTVFAGFWDIPGLVKRFTAAGRPGAYFAVEKRGEIRAGDSVEMLSRPEHGVTVADYFAFRAQGRGELAEHIAGSLPDLPNKLAKHVVPALNGR</sequence>
<dbReference type="InterPro" id="IPR011037">
    <property type="entry name" value="Pyrv_Knase-like_insert_dom_sf"/>
</dbReference>
<comment type="caution">
    <text evidence="2">The sequence shown here is derived from an EMBL/GenBank/DDBJ whole genome shotgun (WGS) entry which is preliminary data.</text>
</comment>
<dbReference type="EMBL" id="QPJC01000010">
    <property type="protein sequence ID" value="RCW40825.1"/>
    <property type="molecule type" value="Genomic_DNA"/>
</dbReference>
<accession>A0A368VJB4</accession>
<gene>
    <name evidence="2" type="ORF">DFQ14_110154</name>
</gene>
<evidence type="ECO:0000313" key="3">
    <source>
        <dbReference type="Proteomes" id="UP000253495"/>
    </source>
</evidence>
<dbReference type="PROSITE" id="PS51340">
    <property type="entry name" value="MOSC"/>
    <property type="match status" value="1"/>
</dbReference>
<keyword evidence="3" id="KW-1185">Reference proteome</keyword>
<dbReference type="SUPFAM" id="SSF50800">
    <property type="entry name" value="PK beta-barrel domain-like"/>
    <property type="match status" value="1"/>
</dbReference>
<name>A0A368VJB4_9ACTN</name>
<dbReference type="Pfam" id="PF03473">
    <property type="entry name" value="MOSC"/>
    <property type="match status" value="1"/>
</dbReference>
<dbReference type="AlphaFoldDB" id="A0A368VJB4"/>
<protein>
    <submittedName>
        <fullName evidence="2">MOSC domain-containing protein YiiM</fullName>
    </submittedName>
</protein>
<dbReference type="PANTHER" id="PTHR30212">
    <property type="entry name" value="PROTEIN YIIM"/>
    <property type="match status" value="1"/>
</dbReference>
<evidence type="ECO:0000313" key="2">
    <source>
        <dbReference type="EMBL" id="RCW40825.1"/>
    </source>
</evidence>
<feature type="domain" description="MOSC" evidence="1">
    <location>
        <begin position="37"/>
        <end position="173"/>
    </location>
</feature>
<evidence type="ECO:0000259" key="1">
    <source>
        <dbReference type="PROSITE" id="PS51340"/>
    </source>
</evidence>
<dbReference type="GO" id="GO:0030170">
    <property type="term" value="F:pyridoxal phosphate binding"/>
    <property type="evidence" value="ECO:0007669"/>
    <property type="project" value="InterPro"/>
</dbReference>
<dbReference type="Proteomes" id="UP000253495">
    <property type="component" value="Unassembled WGS sequence"/>
</dbReference>
<dbReference type="Gene3D" id="2.40.33.20">
    <property type="entry name" value="PK beta-barrel domain-like"/>
    <property type="match status" value="1"/>
</dbReference>
<reference evidence="2 3" key="1">
    <citation type="submission" date="2018-07" db="EMBL/GenBank/DDBJ databases">
        <title>Genomic Encyclopedia of Type Strains, Phase III (KMG-III): the genomes of soil and plant-associated and newly described type strains.</title>
        <authorList>
            <person name="Whitman W."/>
        </authorList>
    </citation>
    <scope>NUCLEOTIDE SEQUENCE [LARGE SCALE GENOMIC DNA]</scope>
    <source>
        <strain evidence="2 3">CECT 8575</strain>
    </source>
</reference>
<dbReference type="GO" id="GO:0030151">
    <property type="term" value="F:molybdenum ion binding"/>
    <property type="evidence" value="ECO:0007669"/>
    <property type="project" value="InterPro"/>
</dbReference>
<dbReference type="PANTHER" id="PTHR30212:SF2">
    <property type="entry name" value="PROTEIN YIIM"/>
    <property type="match status" value="1"/>
</dbReference>
<dbReference type="InterPro" id="IPR005302">
    <property type="entry name" value="MoCF_Sase_C"/>
</dbReference>
<proteinExistence type="predicted"/>
<dbReference type="GO" id="GO:0003824">
    <property type="term" value="F:catalytic activity"/>
    <property type="evidence" value="ECO:0007669"/>
    <property type="project" value="InterPro"/>
</dbReference>